<dbReference type="EMBL" id="CP070608">
    <property type="protein sequence ID" value="QSE96402.1"/>
    <property type="molecule type" value="Genomic_DNA"/>
</dbReference>
<evidence type="ECO:0000313" key="3">
    <source>
        <dbReference type="Proteomes" id="UP000662783"/>
    </source>
</evidence>
<dbReference type="PROSITE" id="PS50005">
    <property type="entry name" value="TPR"/>
    <property type="match status" value="2"/>
</dbReference>
<proteinExistence type="predicted"/>
<dbReference type="SMART" id="SM00028">
    <property type="entry name" value="TPR"/>
    <property type="match status" value="3"/>
</dbReference>
<dbReference type="InterPro" id="IPR019734">
    <property type="entry name" value="TPR_rpt"/>
</dbReference>
<dbReference type="Gene3D" id="1.25.40.10">
    <property type="entry name" value="Tetratricopeptide repeat domain"/>
    <property type="match status" value="2"/>
</dbReference>
<organism evidence="2 3">
    <name type="scientific">Fulvivirga lutea</name>
    <dbReference type="NCBI Taxonomy" id="2810512"/>
    <lineage>
        <taxon>Bacteria</taxon>
        <taxon>Pseudomonadati</taxon>
        <taxon>Bacteroidota</taxon>
        <taxon>Cytophagia</taxon>
        <taxon>Cytophagales</taxon>
        <taxon>Fulvivirgaceae</taxon>
        <taxon>Fulvivirga</taxon>
    </lineage>
</organism>
<accession>A0A975A0G7</accession>
<dbReference type="RefSeq" id="WP_205720918.1">
    <property type="nucleotide sequence ID" value="NZ_CP070608.1"/>
</dbReference>
<dbReference type="AlphaFoldDB" id="A0A975A0G7"/>
<feature type="repeat" description="TPR" evidence="1">
    <location>
        <begin position="126"/>
        <end position="159"/>
    </location>
</feature>
<dbReference type="PANTHER" id="PTHR12558:SF13">
    <property type="entry name" value="CELL DIVISION CYCLE PROTEIN 27 HOMOLOG"/>
    <property type="match status" value="1"/>
</dbReference>
<gene>
    <name evidence="2" type="ORF">JR347_12370</name>
</gene>
<evidence type="ECO:0000256" key="1">
    <source>
        <dbReference type="PROSITE-ProRule" id="PRU00339"/>
    </source>
</evidence>
<feature type="repeat" description="TPR" evidence="1">
    <location>
        <begin position="264"/>
        <end position="297"/>
    </location>
</feature>
<name>A0A975A0G7_9BACT</name>
<dbReference type="Proteomes" id="UP000662783">
    <property type="component" value="Chromosome"/>
</dbReference>
<dbReference type="SUPFAM" id="SSF48452">
    <property type="entry name" value="TPR-like"/>
    <property type="match status" value="1"/>
</dbReference>
<dbReference type="KEGG" id="fuv:JR347_12370"/>
<dbReference type="InterPro" id="IPR011990">
    <property type="entry name" value="TPR-like_helical_dom_sf"/>
</dbReference>
<dbReference type="Pfam" id="PF13432">
    <property type="entry name" value="TPR_16"/>
    <property type="match status" value="1"/>
</dbReference>
<sequence length="393" mass="44903">MKRLIVFMLAIMVVGYSYGQKKPKINQAEKARTEGNLGEAKNIIDEAIVHEKTKDDEKTWYYRGLIYASLDTTQNPTYQNLANDPLKTAMESFKKADEMNAGNNEFYITGPNGFPVTKGEQISTLWGHYLNKGVEYYNVQDYKGAYKYFMKTTMVQPEDTTGYIYSASVAQADKEYDKALKNYYVLTNDLDYHSKDIYSAIIYIEGVINEDNEKALEMIRAAKAQFPSDMDFAKSEINALIKLERIDEAQKELEAAIASEPDNANLRFTLGVMYEEIGDPAKAKEAYRGAIEVDPEYYNARFNLAVLSYNQAVDLIKEKNNLGISQADQKKAKAMQLEIEKRLKESLPHWEKLNALQANDRTTLETLQYIYTQLKMYDKAEKVSNQLEALGDE</sequence>
<protein>
    <submittedName>
        <fullName evidence="2">Tetratricopeptide repeat protein</fullName>
    </submittedName>
</protein>
<evidence type="ECO:0000313" key="2">
    <source>
        <dbReference type="EMBL" id="QSE96402.1"/>
    </source>
</evidence>
<keyword evidence="1" id="KW-0802">TPR repeat</keyword>
<keyword evidence="3" id="KW-1185">Reference proteome</keyword>
<reference evidence="2" key="1">
    <citation type="submission" date="2021-02" db="EMBL/GenBank/DDBJ databases">
        <title>Fulvivirga sp. S481 isolated from sea water.</title>
        <authorList>
            <person name="Bae S.S."/>
            <person name="Baek K."/>
        </authorList>
    </citation>
    <scope>NUCLEOTIDE SEQUENCE</scope>
    <source>
        <strain evidence="2">S481</strain>
    </source>
</reference>
<dbReference type="PANTHER" id="PTHR12558">
    <property type="entry name" value="CELL DIVISION CYCLE 16,23,27"/>
    <property type="match status" value="1"/>
</dbReference>